<reference evidence="1" key="1">
    <citation type="submission" date="2019-10" db="EMBL/GenBank/DDBJ databases">
        <title>Tracking microevolution events of conjugative virulence plasmid p15WZ-82_Vir during transmission.</title>
        <authorList>
            <person name="Yang X."/>
        </authorList>
    </citation>
    <scope>NUCLEOTIDE SEQUENCE</scope>
    <source>
        <strain evidence="1">PM48</strain>
        <strain evidence="2">PM48TC</strain>
        <plasmid evidence="1">pPM48_140</plasmid>
        <plasmid evidence="2">pPM48TC_140</plasmid>
    </source>
</reference>
<protein>
    <submittedName>
        <fullName evidence="1">Uncharacterized protein</fullName>
    </submittedName>
</protein>
<dbReference type="EMBL" id="MN543579">
    <property type="protein sequence ID" value="QJX12827.1"/>
    <property type="molecule type" value="Genomic_DNA"/>
</dbReference>
<geneLocation type="plasmid" evidence="1">
    <name>pPM48_140</name>
</geneLocation>
<accession>A0A6M6A5W2</accession>
<dbReference type="EMBL" id="MN543582">
    <property type="protein sequence ID" value="QJX13439.1"/>
    <property type="molecule type" value="Genomic_DNA"/>
</dbReference>
<dbReference type="AlphaFoldDB" id="A0A6M6A5W2"/>
<sequence>MGVVVVTMILTACHFNNIRDKLIALTPKHHFDKLKGK</sequence>
<evidence type="ECO:0000313" key="1">
    <source>
        <dbReference type="EMBL" id="QJX12827.1"/>
    </source>
</evidence>
<keyword evidence="1" id="KW-0614">Plasmid</keyword>
<name>A0A6M6A5W2_KLEPN</name>
<proteinExistence type="predicted"/>
<evidence type="ECO:0000313" key="2">
    <source>
        <dbReference type="EMBL" id="QJX13439.1"/>
    </source>
</evidence>
<organism evidence="1">
    <name type="scientific">Klebsiella pneumoniae</name>
    <dbReference type="NCBI Taxonomy" id="573"/>
    <lineage>
        <taxon>Bacteria</taxon>
        <taxon>Pseudomonadati</taxon>
        <taxon>Pseudomonadota</taxon>
        <taxon>Gammaproteobacteria</taxon>
        <taxon>Enterobacterales</taxon>
        <taxon>Enterobacteriaceae</taxon>
        <taxon>Klebsiella/Raoultella group</taxon>
        <taxon>Klebsiella</taxon>
        <taxon>Klebsiella pneumoniae complex</taxon>
    </lineage>
</organism>
<geneLocation type="plasmid" evidence="2">
    <name>pPM48TC_140</name>
</geneLocation>